<dbReference type="InterPro" id="IPR002638">
    <property type="entry name" value="Quinolinate_PRibosylTrfase_C"/>
</dbReference>
<dbReference type="InterPro" id="IPR037128">
    <property type="entry name" value="Quinolinate_PRibosylTase_N_sf"/>
</dbReference>
<evidence type="ECO:0000256" key="4">
    <source>
        <dbReference type="ARBA" id="ARBA00011218"/>
    </source>
</evidence>
<feature type="binding site" evidence="13">
    <location>
        <position position="166"/>
    </location>
    <ligand>
        <name>substrate</name>
    </ligand>
</feature>
<dbReference type="GO" id="GO:0005737">
    <property type="term" value="C:cytoplasm"/>
    <property type="evidence" value="ECO:0007669"/>
    <property type="project" value="TreeGrafter"/>
</dbReference>
<dbReference type="NCBIfam" id="TIGR00078">
    <property type="entry name" value="nadC"/>
    <property type="match status" value="1"/>
</dbReference>
<feature type="binding site" evidence="13">
    <location>
        <position position="196"/>
    </location>
    <ligand>
        <name>substrate</name>
    </ligand>
</feature>
<dbReference type="PANTHER" id="PTHR32179">
    <property type="entry name" value="NICOTINATE-NUCLEOTIDE PYROPHOSPHORYLASE [CARBOXYLATING]"/>
    <property type="match status" value="1"/>
</dbReference>
<feature type="domain" description="Quinolinate phosphoribosyl transferase N-terminal" evidence="15">
    <location>
        <begin position="24"/>
        <end position="109"/>
    </location>
</feature>
<protein>
    <recommendedName>
        <fullName evidence="11">Probable nicotinate-nucleotide pyrophosphorylase [carboxylating]</fullName>
        <ecNumber evidence="5">2.4.2.19</ecNumber>
    </recommendedName>
    <alternativeName>
        <fullName evidence="9">Quinolinate phosphoribosyltransferase [decarboxylating]</fullName>
    </alternativeName>
</protein>
<comment type="similarity">
    <text evidence="3 12">Belongs to the NadC/ModD family.</text>
</comment>
<dbReference type="InterPro" id="IPR022412">
    <property type="entry name" value="Quinolinate_PRibosylTrfase_N"/>
</dbReference>
<dbReference type="Proteomes" id="UP000183461">
    <property type="component" value="Unassembled WGS sequence"/>
</dbReference>
<dbReference type="SUPFAM" id="SSF54675">
    <property type="entry name" value="Nicotinate/Quinolinate PRTase N-terminal domain-like"/>
    <property type="match status" value="1"/>
</dbReference>
<evidence type="ECO:0000256" key="12">
    <source>
        <dbReference type="PIRNR" id="PIRNR006250"/>
    </source>
</evidence>
<evidence type="ECO:0000256" key="1">
    <source>
        <dbReference type="ARBA" id="ARBA00003237"/>
    </source>
</evidence>
<dbReference type="InterPro" id="IPR036068">
    <property type="entry name" value="Nicotinate_pribotase-like_C"/>
</dbReference>
<dbReference type="PANTHER" id="PTHR32179:SF3">
    <property type="entry name" value="NICOTINATE-NUCLEOTIDE PYROPHOSPHORYLASE [CARBOXYLATING]"/>
    <property type="match status" value="1"/>
</dbReference>
<dbReference type="InterPro" id="IPR013785">
    <property type="entry name" value="Aldolase_TIM"/>
</dbReference>
<dbReference type="AlphaFoldDB" id="A0A1K1NXA3"/>
<comment type="catalytic activity">
    <reaction evidence="10">
        <text>nicotinate beta-D-ribonucleotide + CO2 + diphosphate = quinolinate + 5-phospho-alpha-D-ribose 1-diphosphate + 2 H(+)</text>
        <dbReference type="Rhea" id="RHEA:12733"/>
        <dbReference type="ChEBI" id="CHEBI:15378"/>
        <dbReference type="ChEBI" id="CHEBI:16526"/>
        <dbReference type="ChEBI" id="CHEBI:29959"/>
        <dbReference type="ChEBI" id="CHEBI:33019"/>
        <dbReference type="ChEBI" id="CHEBI:57502"/>
        <dbReference type="ChEBI" id="CHEBI:58017"/>
        <dbReference type="EC" id="2.4.2.19"/>
    </reaction>
</comment>
<feature type="binding site" evidence="13">
    <location>
        <position position="217"/>
    </location>
    <ligand>
        <name>substrate</name>
    </ligand>
</feature>
<evidence type="ECO:0000256" key="5">
    <source>
        <dbReference type="ARBA" id="ARBA00011944"/>
    </source>
</evidence>
<dbReference type="EC" id="2.4.2.19" evidence="5"/>
<accession>A0A1K1NXA3</accession>
<dbReference type="GO" id="GO:0009435">
    <property type="term" value="P:NAD+ biosynthetic process"/>
    <property type="evidence" value="ECO:0007669"/>
    <property type="project" value="UniProtKB-UniPathway"/>
</dbReference>
<dbReference type="Pfam" id="PF01729">
    <property type="entry name" value="QRPTase_C"/>
    <property type="match status" value="1"/>
</dbReference>
<sequence length="279" mass="29913">MKLLQCYVDNIITTALMEDINYIDAAADNLIPAEHRSSAYYVAKDTGVVCGIEVAKRVFDLAGGDVDFKILLQDGTKVQKGDIIAELEGSTLTLLKGERTALNLLQHMSGIATATNKCVELVKGTKAAVTDTRKTLPGLRALQKYAVTVGGGKNHRFNLSDAAMLKDNHIDAYGGITAAVNALREKIGHTVKIEVEVRTLEELHEALATGVEIIMLDNMSCDEMKQAVEIAGGKALLEASGNVTAENIRSVAETGVDIISLGALTHSVKCFDISMKIKK</sequence>
<dbReference type="InterPro" id="IPR027277">
    <property type="entry name" value="NadC/ModD"/>
</dbReference>
<feature type="domain" description="Quinolinate phosphoribosyl transferase C-terminal" evidence="14">
    <location>
        <begin position="111"/>
        <end position="276"/>
    </location>
</feature>
<dbReference type="SUPFAM" id="SSF51690">
    <property type="entry name" value="Nicotinate/Quinolinate PRTase C-terminal domain-like"/>
    <property type="match status" value="1"/>
</dbReference>
<name>A0A1K1NXA3_RUMFL</name>
<comment type="function">
    <text evidence="1">Involved in the catabolism of quinolinic acid (QA).</text>
</comment>
<reference evidence="17" key="1">
    <citation type="submission" date="2016-11" db="EMBL/GenBank/DDBJ databases">
        <authorList>
            <person name="Varghese N."/>
            <person name="Submissions S."/>
        </authorList>
    </citation>
    <scope>NUCLEOTIDE SEQUENCE [LARGE SCALE GENOMIC DNA]</scope>
    <source>
        <strain evidence="17">YL228</strain>
    </source>
</reference>
<comment type="subunit">
    <text evidence="4">Hexamer formed by 3 homodimers.</text>
</comment>
<keyword evidence="8 12" id="KW-0808">Transferase</keyword>
<evidence type="ECO:0000256" key="11">
    <source>
        <dbReference type="ARBA" id="ARBA00069173"/>
    </source>
</evidence>
<evidence type="ECO:0000256" key="3">
    <source>
        <dbReference type="ARBA" id="ARBA00009400"/>
    </source>
</evidence>
<evidence type="ECO:0000256" key="2">
    <source>
        <dbReference type="ARBA" id="ARBA00004893"/>
    </source>
</evidence>
<feature type="binding site" evidence="13">
    <location>
        <begin position="261"/>
        <end position="263"/>
    </location>
    <ligand>
        <name>substrate</name>
    </ligand>
</feature>
<dbReference type="InterPro" id="IPR004393">
    <property type="entry name" value="NadC"/>
</dbReference>
<dbReference type="Gene3D" id="3.90.1170.20">
    <property type="entry name" value="Quinolinate phosphoribosyl transferase, N-terminal domain"/>
    <property type="match status" value="1"/>
</dbReference>
<evidence type="ECO:0000259" key="15">
    <source>
        <dbReference type="Pfam" id="PF02749"/>
    </source>
</evidence>
<evidence type="ECO:0000259" key="14">
    <source>
        <dbReference type="Pfam" id="PF01729"/>
    </source>
</evidence>
<evidence type="ECO:0000313" key="16">
    <source>
        <dbReference type="EMBL" id="SFW39899.1"/>
    </source>
</evidence>
<dbReference type="UniPathway" id="UPA00253">
    <property type="reaction ID" value="UER00331"/>
</dbReference>
<evidence type="ECO:0000256" key="6">
    <source>
        <dbReference type="ARBA" id="ARBA00022642"/>
    </source>
</evidence>
<feature type="binding site" evidence="13">
    <location>
        <position position="156"/>
    </location>
    <ligand>
        <name>substrate</name>
    </ligand>
</feature>
<evidence type="ECO:0000256" key="7">
    <source>
        <dbReference type="ARBA" id="ARBA00022676"/>
    </source>
</evidence>
<feature type="binding site" evidence="13">
    <location>
        <begin position="132"/>
        <end position="134"/>
    </location>
    <ligand>
        <name>substrate</name>
    </ligand>
</feature>
<evidence type="ECO:0000256" key="8">
    <source>
        <dbReference type="ARBA" id="ARBA00022679"/>
    </source>
</evidence>
<gene>
    <name evidence="16" type="ORF">SAMN02910280_2299</name>
</gene>
<dbReference type="RefSeq" id="WP_072300533.1">
    <property type="nucleotide sequence ID" value="NZ_FPIP01000006.1"/>
</dbReference>
<dbReference type="EMBL" id="FPIP01000006">
    <property type="protein sequence ID" value="SFW39899.1"/>
    <property type="molecule type" value="Genomic_DNA"/>
</dbReference>
<keyword evidence="6" id="KW-0662">Pyridine nucleotide biosynthesis</keyword>
<organism evidence="16 17">
    <name type="scientific">Ruminococcus flavefaciens</name>
    <dbReference type="NCBI Taxonomy" id="1265"/>
    <lineage>
        <taxon>Bacteria</taxon>
        <taxon>Bacillati</taxon>
        <taxon>Bacillota</taxon>
        <taxon>Clostridia</taxon>
        <taxon>Eubacteriales</taxon>
        <taxon>Oscillospiraceae</taxon>
        <taxon>Ruminococcus</taxon>
    </lineage>
</organism>
<dbReference type="FunFam" id="3.20.20.70:FF:000030">
    <property type="entry name" value="Nicotinate-nucleotide pyrophosphorylase, carboxylating"/>
    <property type="match status" value="1"/>
</dbReference>
<evidence type="ECO:0000256" key="9">
    <source>
        <dbReference type="ARBA" id="ARBA00033102"/>
    </source>
</evidence>
<dbReference type="Gene3D" id="3.20.20.70">
    <property type="entry name" value="Aldolase class I"/>
    <property type="match status" value="1"/>
</dbReference>
<keyword evidence="7 12" id="KW-0328">Glycosyltransferase</keyword>
<dbReference type="PIRSF" id="PIRSF006250">
    <property type="entry name" value="NadC_ModD"/>
    <property type="match status" value="1"/>
</dbReference>
<comment type="pathway">
    <text evidence="2">Cofactor biosynthesis; NAD(+) biosynthesis; nicotinate D-ribonucleotide from quinolinate: step 1/1.</text>
</comment>
<dbReference type="Pfam" id="PF02749">
    <property type="entry name" value="QRPTase_N"/>
    <property type="match status" value="1"/>
</dbReference>
<evidence type="ECO:0000256" key="13">
    <source>
        <dbReference type="PIRSR" id="PIRSR006250-1"/>
    </source>
</evidence>
<feature type="binding site" evidence="13">
    <location>
        <begin position="240"/>
        <end position="242"/>
    </location>
    <ligand>
        <name>substrate</name>
    </ligand>
</feature>
<evidence type="ECO:0000256" key="10">
    <source>
        <dbReference type="ARBA" id="ARBA00047445"/>
    </source>
</evidence>
<evidence type="ECO:0000313" key="17">
    <source>
        <dbReference type="Proteomes" id="UP000183461"/>
    </source>
</evidence>
<dbReference type="FunFam" id="3.90.1170.20:FF:000001">
    <property type="entry name" value="Nicotinate-nucleotide diphosphorylase (Carboxylating)"/>
    <property type="match status" value="1"/>
</dbReference>
<feature type="binding site" evidence="13">
    <location>
        <position position="99"/>
    </location>
    <ligand>
        <name>substrate</name>
    </ligand>
</feature>
<dbReference type="CDD" id="cd01572">
    <property type="entry name" value="QPRTase"/>
    <property type="match status" value="1"/>
</dbReference>
<dbReference type="GO" id="GO:0034213">
    <property type="term" value="P:quinolinate catabolic process"/>
    <property type="evidence" value="ECO:0007669"/>
    <property type="project" value="TreeGrafter"/>
</dbReference>
<dbReference type="GO" id="GO:0004514">
    <property type="term" value="F:nicotinate-nucleotide diphosphorylase (carboxylating) activity"/>
    <property type="evidence" value="ECO:0007669"/>
    <property type="project" value="UniProtKB-EC"/>
</dbReference>
<proteinExistence type="inferred from homology"/>